<keyword evidence="1" id="KW-0472">Membrane</keyword>
<evidence type="ECO:0000313" key="2">
    <source>
        <dbReference type="EMBL" id="MFC0212941.1"/>
    </source>
</evidence>
<keyword evidence="1" id="KW-0812">Transmembrane</keyword>
<protein>
    <submittedName>
        <fullName evidence="2">Uncharacterized protein</fullName>
    </submittedName>
</protein>
<feature type="transmembrane region" description="Helical" evidence="1">
    <location>
        <begin position="93"/>
        <end position="115"/>
    </location>
</feature>
<feature type="transmembrane region" description="Helical" evidence="1">
    <location>
        <begin position="25"/>
        <end position="46"/>
    </location>
</feature>
<keyword evidence="1" id="KW-1133">Transmembrane helix</keyword>
<organism evidence="2 3">
    <name type="scientific">Paenibacillus chartarius</name>
    <dbReference type="NCBI Taxonomy" id="747481"/>
    <lineage>
        <taxon>Bacteria</taxon>
        <taxon>Bacillati</taxon>
        <taxon>Bacillota</taxon>
        <taxon>Bacilli</taxon>
        <taxon>Bacillales</taxon>
        <taxon>Paenibacillaceae</taxon>
        <taxon>Paenibacillus</taxon>
    </lineage>
</organism>
<proteinExistence type="predicted"/>
<feature type="transmembrane region" description="Helical" evidence="1">
    <location>
        <begin position="122"/>
        <end position="140"/>
    </location>
</feature>
<keyword evidence="3" id="KW-1185">Reference proteome</keyword>
<dbReference type="RefSeq" id="WP_377470185.1">
    <property type="nucleotide sequence ID" value="NZ_JBHLWN010000043.1"/>
</dbReference>
<comment type="caution">
    <text evidence="2">The sequence shown here is derived from an EMBL/GenBank/DDBJ whole genome shotgun (WGS) entry which is preliminary data.</text>
</comment>
<evidence type="ECO:0000256" key="1">
    <source>
        <dbReference type="SAM" id="Phobius"/>
    </source>
</evidence>
<dbReference type="Proteomes" id="UP001589776">
    <property type="component" value="Unassembled WGS sequence"/>
</dbReference>
<name>A0ABV6DJX8_9BACL</name>
<sequence>MIGGFFRAVMTPFALFLGLNSIPELVTGVLGTMFMGIGMFGLYFLHIRQAGKLGFAAFAIHSFASFLLMALVFESLTFRVYEPAMLDSPTPPLPIAIAGMTSMPLLILSMILFPLCIFRTNIFSRFPAVLLLATPVLNFIPAVSDFGPLLWGAAFILFGSEAWKQAGQITPYRGSEGAEQVC</sequence>
<feature type="transmembrane region" description="Helical" evidence="1">
    <location>
        <begin position="53"/>
        <end position="73"/>
    </location>
</feature>
<accession>A0ABV6DJX8</accession>
<gene>
    <name evidence="2" type="ORF">ACFFK0_10835</name>
</gene>
<evidence type="ECO:0000313" key="3">
    <source>
        <dbReference type="Proteomes" id="UP001589776"/>
    </source>
</evidence>
<reference evidence="2 3" key="1">
    <citation type="submission" date="2024-09" db="EMBL/GenBank/DDBJ databases">
        <authorList>
            <person name="Sun Q."/>
            <person name="Mori K."/>
        </authorList>
    </citation>
    <scope>NUCLEOTIDE SEQUENCE [LARGE SCALE GENOMIC DNA]</scope>
    <source>
        <strain evidence="2 3">CCM 7759</strain>
    </source>
</reference>
<dbReference type="EMBL" id="JBHLWN010000043">
    <property type="protein sequence ID" value="MFC0212941.1"/>
    <property type="molecule type" value="Genomic_DNA"/>
</dbReference>